<proteinExistence type="predicted"/>
<keyword evidence="2" id="KW-1185">Reference proteome</keyword>
<name>A0AAF0UBZ4_SOLVR</name>
<dbReference type="PANTHER" id="PTHR34131">
    <property type="entry name" value="(RAP ANNOTATION RELEASE2) GALACTOSE-BINDING LIKE DOMAIN CONTAINING PROTEIN"/>
    <property type="match status" value="1"/>
</dbReference>
<accession>A0AAF0UBZ4</accession>
<sequence length="233" mass="26444">MMVIQYGSCSIPSFQFQECSFSRKRAGVVEVIKSNLSNSDAKRANLSARKKDRIKLPKHDSIGGDNKSLHISEFLSHKSGVEAMLNKRALQSFESIDSNTYRCTLPQVRLLNFEVAPVLTLKVNPTSEDCTVEMLSCKFEGSDLVEQQNDHFLASMVNRITWETVGSQTFLDVDVKLNISLEVIITLFPKYFMLILHEKFPLANVEKLLRNKRPPVLHLKISLGQHHCMLVHV</sequence>
<protein>
    <submittedName>
        <fullName evidence="1">Uncharacterized protein</fullName>
    </submittedName>
</protein>
<dbReference type="Proteomes" id="UP001234989">
    <property type="component" value="Chromosome 8"/>
</dbReference>
<dbReference type="Pfam" id="PF09366">
    <property type="entry name" value="DUF1997"/>
    <property type="match status" value="1"/>
</dbReference>
<organism evidence="1 2">
    <name type="scientific">Solanum verrucosum</name>
    <dbReference type="NCBI Taxonomy" id="315347"/>
    <lineage>
        <taxon>Eukaryota</taxon>
        <taxon>Viridiplantae</taxon>
        <taxon>Streptophyta</taxon>
        <taxon>Embryophyta</taxon>
        <taxon>Tracheophyta</taxon>
        <taxon>Spermatophyta</taxon>
        <taxon>Magnoliopsida</taxon>
        <taxon>eudicotyledons</taxon>
        <taxon>Gunneridae</taxon>
        <taxon>Pentapetalae</taxon>
        <taxon>asterids</taxon>
        <taxon>lamiids</taxon>
        <taxon>Solanales</taxon>
        <taxon>Solanaceae</taxon>
        <taxon>Solanoideae</taxon>
        <taxon>Solaneae</taxon>
        <taxon>Solanum</taxon>
    </lineage>
</organism>
<dbReference type="PANTHER" id="PTHR34131:SF2">
    <property type="entry name" value="FAMILY PROTEIN, PUTATIVE (DUF1997)-RELATED"/>
    <property type="match status" value="1"/>
</dbReference>
<dbReference type="InterPro" id="IPR018971">
    <property type="entry name" value="DUF1997"/>
</dbReference>
<reference evidence="1" key="1">
    <citation type="submission" date="2023-08" db="EMBL/GenBank/DDBJ databases">
        <title>A de novo genome assembly of Solanum verrucosum Schlechtendal, a Mexican diploid species geographically isolated from the other diploid A-genome species in potato relatives.</title>
        <authorList>
            <person name="Hosaka K."/>
        </authorList>
    </citation>
    <scope>NUCLEOTIDE SEQUENCE</scope>
    <source>
        <tissue evidence="1">Young leaves</tissue>
    </source>
</reference>
<evidence type="ECO:0000313" key="1">
    <source>
        <dbReference type="EMBL" id="WMV43020.1"/>
    </source>
</evidence>
<dbReference type="AlphaFoldDB" id="A0AAF0UBZ4"/>
<evidence type="ECO:0000313" key="2">
    <source>
        <dbReference type="Proteomes" id="UP001234989"/>
    </source>
</evidence>
<dbReference type="EMBL" id="CP133619">
    <property type="protein sequence ID" value="WMV43020.1"/>
    <property type="molecule type" value="Genomic_DNA"/>
</dbReference>
<gene>
    <name evidence="1" type="ORF">MTR67_036405</name>
</gene>